<protein>
    <submittedName>
        <fullName evidence="1">DNA-binding protein</fullName>
    </submittedName>
</protein>
<sequence>MSEPIVNTEAADLLAAGAVLLPGTEGAGERAVPLTARAYRHPGLDDRTVVRLVAAELGAAEDLAAGFLGLELAGDPEVVGLGLRASLGFPEWVLVHHPEDGHHALAVVPELERTAKRTESKPKAALDAYLELAAQLAAAVPHFLPTFFEQAGRDFLAADNTTYAAQMFTRARNAEAEHGLAIDEMRLDAVFLEFALAGALPVKVLSGYARELAARVPAGEALRRFTRLCVRRTSGGLPPSAQMTNDLRRLARGAGQDAAAVELDYIAEVLSLPATPRAAMGWWKAHQGAIMTLARQRPETRGTLLNLTPAADDGELPSLWLGILEESGATVALCDPSAVPEESRPQDGTVGWFERFTAFWCSGWRRRERPPGLNALVERMADRLRAEIADRGTPLAVPEDVDLLDLLLALGVPVTEPGRHDALALARWAEGENRRDLTAIEADPRFRPAFLRGIGQFSNGRDGLAGLRLLAASTGGCPMLAEWMREVARRSTAVGLPDLPEALERLGWLPGEVLALAEDAVREAATSDLAGILARTLQAGIFDELAWPAWEEAAAGLVGAADVDDLLIADAWPHLIVAGAGQARVIGAEGTVLTHDLRIPAADDSGSRGFHYVDGSLLVYWGSRQSGGLRGYWHTSADRQETMDAPGSRTGRMYWYQGHDQATLPVPGGGRTTGAGVLHRGDTVVPGERAVVTDGTSYWVWAQDETDPNTVGWHEHDPVSGRQGRRGMPAFFADATRDAPEGSTFLSGRLLPASGAEATPAGTPVNGLLGWRLVQLPDGSVRGEDLAGHTVTLRELQPSSLLFVPGDDRPRSVVHGGYRVRLVDPDGVVTSVVKSDMAPGRFAAGTPILPPVSFWHCLRPRDPQGSAALRRIDPATAEALLKAAAHPDDDLPATVGTLLPEVGHQALLAGIAEIVRYAAEQQKLLDSVAERLERELAGGVPQSKPAGPSDDLLQKALNGLGITGSWYGNDDGTSVFEGLRALDQAVAAGPRAEEGGPGVHLDGLPFPAVRLDLVAMLDGCAAVSVRAASPFTGPEQRAALGELLRSFDALGPVTAEDRPSRWRRVGLHLDETVLTDAAGKRRDGHWHGLLPLDGGAFLAVLDVRGSSPGFEFTALHHDPEGRFEVPAPYTERSSRPVGERRNTGWLAAFLAGWEASGPVSWRPEAAEEFARLTGVTETMAKLIVAGLPCVDSGERNFLTPEIRAVLGIKAADAAVARDELRRVDGRVRRSVVGALLPADPARWWTEGPDVAAAAEAWNREVGRRTAVPEALLAETVRAVRTDGDAATSLRALLDPAGEPGLSRDLVWVVRGDRVVPEDQNAVGFTAGTLIGTVALTAWLAHRLPAGDPIRAALPAALAAVRERLAAPGLVLDLDRFVGLTAFRKVAGAPTEIGEGFERYGAVIMATADDQPSPGIRTALLDAAGADPYLPALRGDSAQPFPAEMALRIALDQRFAALLADPGDPVAGDRAADGTWWPQDPSRSVPELVAETAARYGIGADAATVYLILLAMPDPTDRTTSRWTGWKPARLKAARTELAATDLVVEAKRSRAGRTLFLPCGWTDSRSPRLPMEAWKLPMYDLLVGEGTGAPLSVAVPAEPVADLYRRACLRIADGDVPRFAELKVRRGRRR</sequence>
<organism evidence="1 2">
    <name type="scientific">Actinocorallia longicatena</name>
    <dbReference type="NCBI Taxonomy" id="111803"/>
    <lineage>
        <taxon>Bacteria</taxon>
        <taxon>Bacillati</taxon>
        <taxon>Actinomycetota</taxon>
        <taxon>Actinomycetes</taxon>
        <taxon>Streptosporangiales</taxon>
        <taxon>Thermomonosporaceae</taxon>
        <taxon>Actinocorallia</taxon>
    </lineage>
</organism>
<dbReference type="RefSeq" id="WP_344831672.1">
    <property type="nucleotide sequence ID" value="NZ_BAAAUV010000011.1"/>
</dbReference>
<evidence type="ECO:0000313" key="2">
    <source>
        <dbReference type="Proteomes" id="UP001501237"/>
    </source>
</evidence>
<keyword evidence="2" id="KW-1185">Reference proteome</keyword>
<name>A0ABP6QFN9_9ACTN</name>
<accession>A0ABP6QFN9</accession>
<keyword evidence="1" id="KW-0238">DNA-binding</keyword>
<comment type="caution">
    <text evidence="1">The sequence shown here is derived from an EMBL/GenBank/DDBJ whole genome shotgun (WGS) entry which is preliminary data.</text>
</comment>
<evidence type="ECO:0000313" key="1">
    <source>
        <dbReference type="EMBL" id="GAA3220829.1"/>
    </source>
</evidence>
<dbReference type="EMBL" id="BAAAUV010000011">
    <property type="protein sequence ID" value="GAA3220829.1"/>
    <property type="molecule type" value="Genomic_DNA"/>
</dbReference>
<dbReference type="GO" id="GO:0003677">
    <property type="term" value="F:DNA binding"/>
    <property type="evidence" value="ECO:0007669"/>
    <property type="project" value="UniProtKB-KW"/>
</dbReference>
<proteinExistence type="predicted"/>
<dbReference type="Proteomes" id="UP001501237">
    <property type="component" value="Unassembled WGS sequence"/>
</dbReference>
<gene>
    <name evidence="1" type="ORF">GCM10010468_45650</name>
</gene>
<reference evidence="2" key="1">
    <citation type="journal article" date="2019" name="Int. J. Syst. Evol. Microbiol.">
        <title>The Global Catalogue of Microorganisms (GCM) 10K type strain sequencing project: providing services to taxonomists for standard genome sequencing and annotation.</title>
        <authorList>
            <consortium name="The Broad Institute Genomics Platform"/>
            <consortium name="The Broad Institute Genome Sequencing Center for Infectious Disease"/>
            <person name="Wu L."/>
            <person name="Ma J."/>
        </authorList>
    </citation>
    <scope>NUCLEOTIDE SEQUENCE [LARGE SCALE GENOMIC DNA]</scope>
    <source>
        <strain evidence="2">JCM 9377</strain>
    </source>
</reference>